<dbReference type="AlphaFoldDB" id="A0A2N9W439"/>
<organism evidence="6 7">
    <name type="scientific">Phyllobacterium zundukense</name>
    <dbReference type="NCBI Taxonomy" id="1867719"/>
    <lineage>
        <taxon>Bacteria</taxon>
        <taxon>Pseudomonadati</taxon>
        <taxon>Pseudomonadota</taxon>
        <taxon>Alphaproteobacteria</taxon>
        <taxon>Hyphomicrobiales</taxon>
        <taxon>Phyllobacteriaceae</taxon>
        <taxon>Phyllobacterium</taxon>
    </lineage>
</organism>
<accession>A0A2N9W439</accession>
<evidence type="ECO:0000256" key="4">
    <source>
        <dbReference type="ARBA" id="ARBA00023002"/>
    </source>
</evidence>
<dbReference type="Proteomes" id="UP000232163">
    <property type="component" value="Unassembled WGS sequence"/>
</dbReference>
<dbReference type="OrthoDB" id="9806257at2"/>
<gene>
    <name evidence="6" type="ORF">B5P45_01530</name>
</gene>
<dbReference type="Pfam" id="PF01266">
    <property type="entry name" value="DAO"/>
    <property type="match status" value="1"/>
</dbReference>
<dbReference type="InterPro" id="IPR036188">
    <property type="entry name" value="FAD/NAD-bd_sf"/>
</dbReference>
<dbReference type="PANTHER" id="PTHR10961">
    <property type="entry name" value="PEROXISOMAL SARCOSINE OXIDASE"/>
    <property type="match status" value="1"/>
</dbReference>
<sequence length="367" mass="39630">MKITIVGAGIAGLSTAWSLTKAGHDVTLIEQGPIPNPLAASGDHHRIIRRAYGNAGGYADAISEAYEAWDELWHDIGSSHLDPRGFICVSREAGDEAEEYRQGLEHGGYPLELYESREAVKRYAYLEEGTFRYAFFCPEGGALHCKKIAIDIARWLRARGATVLENTRVSAVDSAAGTVTMADGTVIFADKVVVTAGAWVLKLFPKLATTLTTYRTAVVYLEPPADLKAAWESSPVVLDVGGRTDGYIIPASGGGGLKFGSGLHKRKTPDANLDRIPAQGEGEAIRDLFAPPIKRLSEYKVTDVVTCAYTFTSDERFFATEMDKCLVVSACSGHGYKFGAAVGRRVARSIGDGDVPLLQRWLRAEAA</sequence>
<reference evidence="6 7" key="1">
    <citation type="journal article" date="2017" name="Int J Environ Stud">
        <title>Does the Miocene-Pliocene relict legume Oxytropis triphylla form nitrogen-fixing nodules with a combination of bacterial strains?</title>
        <authorList>
            <person name="Safronova V."/>
            <person name="Belimov A."/>
            <person name="Sazanova A."/>
            <person name="Kuznetsova I."/>
            <person name="Popova J."/>
            <person name="Andronov E."/>
            <person name="Verkhozina A."/>
            <person name="Tikhonovich I."/>
        </authorList>
    </citation>
    <scope>NUCLEOTIDE SEQUENCE [LARGE SCALE GENOMIC DNA]</scope>
    <source>
        <strain evidence="6 7">Tri-38</strain>
    </source>
</reference>
<dbReference type="Gene3D" id="3.50.50.60">
    <property type="entry name" value="FAD/NAD(P)-binding domain"/>
    <property type="match status" value="1"/>
</dbReference>
<dbReference type="Gene3D" id="3.30.9.10">
    <property type="entry name" value="D-Amino Acid Oxidase, subunit A, domain 2"/>
    <property type="match status" value="1"/>
</dbReference>
<dbReference type="EMBL" id="MZMT01000003">
    <property type="protein sequence ID" value="PIO46507.1"/>
    <property type="molecule type" value="Genomic_DNA"/>
</dbReference>
<evidence type="ECO:0000313" key="7">
    <source>
        <dbReference type="Proteomes" id="UP000232163"/>
    </source>
</evidence>
<dbReference type="InterPro" id="IPR006076">
    <property type="entry name" value="FAD-dep_OxRdtase"/>
</dbReference>
<dbReference type="GO" id="GO:0008115">
    <property type="term" value="F:sarcosine oxidase activity"/>
    <property type="evidence" value="ECO:0007669"/>
    <property type="project" value="TreeGrafter"/>
</dbReference>
<keyword evidence="4" id="KW-0560">Oxidoreductase</keyword>
<dbReference type="RefSeq" id="WP_099999343.1">
    <property type="nucleotide sequence ID" value="NZ_CP017940.1"/>
</dbReference>
<keyword evidence="2" id="KW-0285">Flavoprotein</keyword>
<dbReference type="InterPro" id="IPR045170">
    <property type="entry name" value="MTOX"/>
</dbReference>
<protein>
    <submittedName>
        <fullName evidence="6">Sarcosine oxidase</fullName>
    </submittedName>
</protein>
<evidence type="ECO:0000259" key="5">
    <source>
        <dbReference type="Pfam" id="PF01266"/>
    </source>
</evidence>
<name>A0A2N9W439_9HYPH</name>
<evidence type="ECO:0000256" key="1">
    <source>
        <dbReference type="ARBA" id="ARBA00001974"/>
    </source>
</evidence>
<keyword evidence="3" id="KW-0274">FAD</keyword>
<dbReference type="GO" id="GO:0050660">
    <property type="term" value="F:flavin adenine dinucleotide binding"/>
    <property type="evidence" value="ECO:0007669"/>
    <property type="project" value="InterPro"/>
</dbReference>
<feature type="domain" description="FAD dependent oxidoreductase" evidence="5">
    <location>
        <begin position="3"/>
        <end position="348"/>
    </location>
</feature>
<dbReference type="KEGG" id="pht:BLM14_10545"/>
<dbReference type="PANTHER" id="PTHR10961:SF46">
    <property type="entry name" value="PEROXISOMAL SARCOSINE OXIDASE"/>
    <property type="match status" value="1"/>
</dbReference>
<evidence type="ECO:0000256" key="3">
    <source>
        <dbReference type="ARBA" id="ARBA00022827"/>
    </source>
</evidence>
<comment type="caution">
    <text evidence="6">The sequence shown here is derived from an EMBL/GenBank/DDBJ whole genome shotgun (WGS) entry which is preliminary data.</text>
</comment>
<keyword evidence="7" id="KW-1185">Reference proteome</keyword>
<evidence type="ECO:0000313" key="6">
    <source>
        <dbReference type="EMBL" id="PIO46507.1"/>
    </source>
</evidence>
<evidence type="ECO:0000256" key="2">
    <source>
        <dbReference type="ARBA" id="ARBA00022630"/>
    </source>
</evidence>
<proteinExistence type="predicted"/>
<dbReference type="SUPFAM" id="SSF51905">
    <property type="entry name" value="FAD/NAD(P)-binding domain"/>
    <property type="match status" value="1"/>
</dbReference>
<comment type="cofactor">
    <cofactor evidence="1">
        <name>FAD</name>
        <dbReference type="ChEBI" id="CHEBI:57692"/>
    </cofactor>
</comment>